<evidence type="ECO:0000313" key="2">
    <source>
        <dbReference type="EMBL" id="BAD11571.1"/>
    </source>
</evidence>
<reference evidence="2" key="2">
    <citation type="submission" date="2001-07" db="EMBL/GenBank/DDBJ databases">
        <title>Oryza sativa nipponbare(GA3) genomic DNA, chromosome 8, BAC clone:OJ1191_A10.</title>
        <authorList>
            <person name="Sasaki T."/>
            <person name="Matsumoto T."/>
            <person name="Yamamoto K."/>
        </authorList>
    </citation>
    <scope>NUCLEOTIDE SEQUENCE</scope>
</reference>
<gene>
    <name evidence="2" type="primary">OJ1191_A10.127</name>
    <name evidence="1" type="ORF">OJ1014_E06.1</name>
</gene>
<evidence type="ECO:0000313" key="1">
    <source>
        <dbReference type="EMBL" id="BAD08742.1"/>
    </source>
</evidence>
<organism evidence="2 3">
    <name type="scientific">Oryza sativa subsp. japonica</name>
    <name type="common">Rice</name>
    <dbReference type="NCBI Taxonomy" id="39947"/>
    <lineage>
        <taxon>Eukaryota</taxon>
        <taxon>Viridiplantae</taxon>
        <taxon>Streptophyta</taxon>
        <taxon>Embryophyta</taxon>
        <taxon>Tracheophyta</taxon>
        <taxon>Spermatophyta</taxon>
        <taxon>Magnoliopsida</taxon>
        <taxon>Liliopsida</taxon>
        <taxon>Poales</taxon>
        <taxon>Poaceae</taxon>
        <taxon>BOP clade</taxon>
        <taxon>Oryzoideae</taxon>
        <taxon>Oryzeae</taxon>
        <taxon>Oryzinae</taxon>
        <taxon>Oryza</taxon>
        <taxon>Oryza sativa</taxon>
    </lineage>
</organism>
<dbReference type="EMBL" id="AP003857">
    <property type="protein sequence ID" value="BAD08742.1"/>
    <property type="molecule type" value="Genomic_DNA"/>
</dbReference>
<dbReference type="AlphaFoldDB" id="Q7F1E5"/>
<reference evidence="3" key="3">
    <citation type="journal article" date="2005" name="Nature">
        <title>The map-based sequence of the rice genome.</title>
        <authorList>
            <consortium name="International rice genome sequencing project (IRGSP)"/>
            <person name="Matsumoto T."/>
            <person name="Wu J."/>
            <person name="Kanamori H."/>
            <person name="Katayose Y."/>
            <person name="Fujisawa M."/>
            <person name="Namiki N."/>
            <person name="Mizuno H."/>
            <person name="Yamamoto K."/>
            <person name="Antonio B.A."/>
            <person name="Baba T."/>
            <person name="Sakata K."/>
            <person name="Nagamura Y."/>
            <person name="Aoki H."/>
            <person name="Arikawa K."/>
            <person name="Arita K."/>
            <person name="Bito T."/>
            <person name="Chiden Y."/>
            <person name="Fujitsuka N."/>
            <person name="Fukunaka R."/>
            <person name="Hamada M."/>
            <person name="Harada C."/>
            <person name="Hayashi A."/>
            <person name="Hijishita S."/>
            <person name="Honda M."/>
            <person name="Hosokawa S."/>
            <person name="Ichikawa Y."/>
            <person name="Idonuma A."/>
            <person name="Iijima M."/>
            <person name="Ikeda M."/>
            <person name="Ikeno M."/>
            <person name="Ito K."/>
            <person name="Ito S."/>
            <person name="Ito T."/>
            <person name="Ito Y."/>
            <person name="Ito Y."/>
            <person name="Iwabuchi A."/>
            <person name="Kamiya K."/>
            <person name="Karasawa W."/>
            <person name="Kurita K."/>
            <person name="Katagiri S."/>
            <person name="Kikuta A."/>
            <person name="Kobayashi H."/>
            <person name="Kobayashi N."/>
            <person name="Machita K."/>
            <person name="Maehara T."/>
            <person name="Masukawa M."/>
            <person name="Mizubayashi T."/>
            <person name="Mukai Y."/>
            <person name="Nagasaki H."/>
            <person name="Nagata Y."/>
            <person name="Naito S."/>
            <person name="Nakashima M."/>
            <person name="Nakama Y."/>
            <person name="Nakamichi Y."/>
            <person name="Nakamura M."/>
            <person name="Meguro A."/>
            <person name="Negishi M."/>
            <person name="Ohta I."/>
            <person name="Ohta T."/>
            <person name="Okamoto M."/>
            <person name="Ono N."/>
            <person name="Saji S."/>
            <person name="Sakaguchi M."/>
            <person name="Sakai K."/>
            <person name="Shibata M."/>
            <person name="Shimokawa T."/>
            <person name="Song J."/>
            <person name="Takazaki Y."/>
            <person name="Terasawa K."/>
            <person name="Tsugane M."/>
            <person name="Tsuji K."/>
            <person name="Ueda S."/>
            <person name="Waki K."/>
            <person name="Yamagata H."/>
            <person name="Yamamoto M."/>
            <person name="Yamamoto S."/>
            <person name="Yamane H."/>
            <person name="Yoshiki S."/>
            <person name="Yoshihara R."/>
            <person name="Yukawa K."/>
            <person name="Zhong H."/>
            <person name="Yano M."/>
            <person name="Yuan Q."/>
            <person name="Ouyang S."/>
            <person name="Liu J."/>
            <person name="Jones K.M."/>
            <person name="Gansberger K."/>
            <person name="Moffat K."/>
            <person name="Hill J."/>
            <person name="Bera J."/>
            <person name="Fadrosh D."/>
            <person name="Jin S."/>
            <person name="Johri S."/>
            <person name="Kim M."/>
            <person name="Overton L."/>
            <person name="Reardon M."/>
            <person name="Tsitrin T."/>
            <person name="Vuong H."/>
            <person name="Weaver B."/>
            <person name="Ciecko A."/>
            <person name="Tallon L."/>
            <person name="Jackson J."/>
            <person name="Pai G."/>
            <person name="Aken S.V."/>
            <person name="Utterback T."/>
            <person name="Reidmuller S."/>
            <person name="Feldblyum T."/>
            <person name="Hsiao J."/>
            <person name="Zismann V."/>
            <person name="Iobst S."/>
            <person name="de Vazeille A.R."/>
            <person name="Buell C.R."/>
            <person name="Ying K."/>
            <person name="Li Y."/>
            <person name="Lu T."/>
            <person name="Huang Y."/>
            <person name="Zhao Q."/>
            <person name="Feng Q."/>
            <person name="Zhang L."/>
            <person name="Zhu J."/>
            <person name="Weng Q."/>
            <person name="Mu J."/>
            <person name="Lu Y."/>
            <person name="Fan D."/>
            <person name="Liu Y."/>
            <person name="Guan J."/>
            <person name="Zhang Y."/>
            <person name="Yu S."/>
            <person name="Liu X."/>
            <person name="Zhang Y."/>
            <person name="Hong G."/>
            <person name="Han B."/>
            <person name="Choisne N."/>
            <person name="Demange N."/>
            <person name="Orjeda G."/>
            <person name="Samain S."/>
            <person name="Cattolico L."/>
            <person name="Pelletier E."/>
            <person name="Couloux A."/>
            <person name="Segurens B."/>
            <person name="Wincker P."/>
            <person name="D'Hont A."/>
            <person name="Scarpelli C."/>
            <person name="Weissenbach J."/>
            <person name="Salanoubat M."/>
            <person name="Quetier F."/>
            <person name="Yu Y."/>
            <person name="Kim H.R."/>
            <person name="Rambo T."/>
            <person name="Currie J."/>
            <person name="Collura K."/>
            <person name="Luo M."/>
            <person name="Yang T."/>
            <person name="Ammiraju J.S.S."/>
            <person name="Engler F."/>
            <person name="Soderlund C."/>
            <person name="Wing R.A."/>
            <person name="Palmer L.E."/>
            <person name="de la Bastide M."/>
            <person name="Spiegel L."/>
            <person name="Nascimento L."/>
            <person name="Zutavern T."/>
            <person name="O'Shaughnessy A."/>
            <person name="Dike S."/>
            <person name="Dedhia N."/>
            <person name="Preston R."/>
            <person name="Balija V."/>
            <person name="McCombie W.R."/>
            <person name="Chow T."/>
            <person name="Chen H."/>
            <person name="Chung M."/>
            <person name="Chen C."/>
            <person name="Shaw J."/>
            <person name="Wu H."/>
            <person name="Hsiao K."/>
            <person name="Chao Y."/>
            <person name="Chu M."/>
            <person name="Cheng C."/>
            <person name="Hour A."/>
            <person name="Lee P."/>
            <person name="Lin S."/>
            <person name="Lin Y."/>
            <person name="Liou J."/>
            <person name="Liu S."/>
            <person name="Hsing Y."/>
            <person name="Raghuvanshi S."/>
            <person name="Mohanty A."/>
            <person name="Bharti A.K."/>
            <person name="Gaur A."/>
            <person name="Gupta V."/>
            <person name="Kumar D."/>
            <person name="Ravi V."/>
            <person name="Vij S."/>
            <person name="Kapur A."/>
            <person name="Khurana P."/>
            <person name="Khurana P."/>
            <person name="Khurana J.P."/>
            <person name="Tyagi A.K."/>
            <person name="Gaikwad K."/>
            <person name="Singh A."/>
            <person name="Dalal V."/>
            <person name="Srivastava S."/>
            <person name="Dixit A."/>
            <person name="Pal A.K."/>
            <person name="Ghazi I.A."/>
            <person name="Yadav M."/>
            <person name="Pandit A."/>
            <person name="Bhargava A."/>
            <person name="Sureshbabu K."/>
            <person name="Batra K."/>
            <person name="Sharma T.R."/>
            <person name="Mohapatra T."/>
            <person name="Singh N.K."/>
            <person name="Messing J."/>
            <person name="Nelson A.B."/>
            <person name="Fuks G."/>
            <person name="Kavchok S."/>
            <person name="Keizer G."/>
            <person name="Linton E."/>
            <person name="Llaca V."/>
            <person name="Song R."/>
            <person name="Tanyolac B."/>
            <person name="Young S."/>
            <person name="Ho-Il K."/>
            <person name="Hahn J.H."/>
            <person name="Sangsakoo G."/>
            <person name="Vanavichit A."/>
            <person name="de Mattos Luiz.A.T."/>
            <person name="Zimmer P.D."/>
            <person name="Malone G."/>
            <person name="Dellagostin O."/>
            <person name="de Oliveira A.C."/>
            <person name="Bevan M."/>
            <person name="Bancroft I."/>
            <person name="Minx P."/>
            <person name="Cordum H."/>
            <person name="Wilson R."/>
            <person name="Cheng Z."/>
            <person name="Jin W."/>
            <person name="Jiang J."/>
            <person name="Leong S.A."/>
            <person name="Iwama H."/>
            <person name="Gojobori T."/>
            <person name="Itoh T."/>
            <person name="Niimura Y."/>
            <person name="Fujii Y."/>
            <person name="Habara T."/>
            <person name="Sakai H."/>
            <person name="Sato Y."/>
            <person name="Wilson G."/>
            <person name="Kumar K."/>
            <person name="McCouch S."/>
            <person name="Juretic N."/>
            <person name="Hoen D."/>
            <person name="Wright S."/>
            <person name="Bruskiewich R."/>
            <person name="Bureau T."/>
            <person name="Miyao A."/>
            <person name="Hirochika H."/>
            <person name="Nishikawa T."/>
            <person name="Kadowaki K."/>
            <person name="Sugiura M."/>
            <person name="Burr B."/>
            <person name="Sasaki T."/>
        </authorList>
    </citation>
    <scope>NUCLEOTIDE SEQUENCE [LARGE SCALE GENOMIC DNA]</scope>
    <source>
        <strain evidence="3">cv. Nipponbare</strain>
    </source>
</reference>
<accession>Q7F1E5</accession>
<evidence type="ECO:0000313" key="3">
    <source>
        <dbReference type="Proteomes" id="UP000000763"/>
    </source>
</evidence>
<dbReference type="Proteomes" id="UP000000763">
    <property type="component" value="Chromosome 8"/>
</dbReference>
<name>Q7F1E5_ORYSJ</name>
<reference evidence="1" key="1">
    <citation type="submission" date="2001-07" db="EMBL/GenBank/DDBJ databases">
        <title>Oryza sativa nipponbare(GA3) genomic DNA, chromosome 8, BAC clone:OJ1014_E06.</title>
        <authorList>
            <person name="Sasaki T."/>
            <person name="Matsumoto T."/>
            <person name="Yamamoto K."/>
        </authorList>
    </citation>
    <scope>NUCLEOTIDE SEQUENCE</scope>
</reference>
<protein>
    <submittedName>
        <fullName evidence="2">Uncharacterized protein</fullName>
    </submittedName>
</protein>
<reference evidence="3" key="4">
    <citation type="journal article" date="2008" name="Nucleic Acids Res.">
        <title>The rice annotation project database (RAP-DB): 2008 update.</title>
        <authorList>
            <consortium name="The rice annotation project (RAP)"/>
        </authorList>
    </citation>
    <scope>GENOME REANNOTATION</scope>
    <source>
        <strain evidence="3">cv. Nipponbare</strain>
    </source>
</reference>
<dbReference type="EMBL" id="AP003888">
    <property type="protein sequence ID" value="BAD11571.1"/>
    <property type="molecule type" value="Genomic_DNA"/>
</dbReference>
<proteinExistence type="predicted"/>
<sequence length="86" mass="9329">MRSCERDKVVVVLVNGGAMCGDGTGRRRRLVREEVEGVRWASGEEAAAGLRLRWGGGHEDVAALNGELLDVGVSREPGNDSWRMAH</sequence>